<dbReference type="PANTHER" id="PTHR36107">
    <property type="entry name" value="SMALL, ACID-SOLUBLE SPORE PROTEIN A"/>
    <property type="match status" value="1"/>
</dbReference>
<dbReference type="RefSeq" id="WP_008516990.1">
    <property type="nucleotide sequence ID" value="NZ_ACJM01000009.1"/>
</dbReference>
<protein>
    <submittedName>
        <fullName evidence="3">Small acid-soluble spore protein alpha/beta type</fullName>
    </submittedName>
</protein>
<dbReference type="Gene3D" id="6.10.10.80">
    <property type="entry name" value="Small, acid-soluble spore protein, alpha/beta type-like"/>
    <property type="match status" value="1"/>
</dbReference>
<dbReference type="GO" id="GO:0006265">
    <property type="term" value="P:DNA topological change"/>
    <property type="evidence" value="ECO:0007669"/>
    <property type="project" value="InterPro"/>
</dbReference>
<dbReference type="InterPro" id="IPR001448">
    <property type="entry name" value="SASP_alpha/beta-type"/>
</dbReference>
<accession>C0GHJ5</accession>
<dbReference type="InterPro" id="IPR018126">
    <property type="entry name" value="SASP_alpha/beta-type_CS"/>
</dbReference>
<dbReference type="GO" id="GO:0003690">
    <property type="term" value="F:double-stranded DNA binding"/>
    <property type="evidence" value="ECO:0007669"/>
    <property type="project" value="InterPro"/>
</dbReference>
<sequence length="78" mass="8491">MLATNKVNQQGRNRVLVAGAEQALEQFKNEIASELGLDYQGDKGNLTSRQNGYVGGLMVRKMIAQAESQLAGKPNNQQ</sequence>
<gene>
    <name evidence="3" type="ORF">DealDRAFT_1954</name>
</gene>
<organism evidence="3 4">
    <name type="scientific">Dethiobacter alkaliphilus AHT 1</name>
    <dbReference type="NCBI Taxonomy" id="555088"/>
    <lineage>
        <taxon>Bacteria</taxon>
        <taxon>Bacillati</taxon>
        <taxon>Bacillota</taxon>
        <taxon>Dethiobacteria</taxon>
        <taxon>Dethiobacterales</taxon>
        <taxon>Dethiobacteraceae</taxon>
        <taxon>Dethiobacter</taxon>
    </lineage>
</organism>
<dbReference type="PROSITE" id="PS00304">
    <property type="entry name" value="SASP_1"/>
    <property type="match status" value="1"/>
</dbReference>
<dbReference type="InterPro" id="IPR038300">
    <property type="entry name" value="SASP_sf_alpha/beta"/>
</dbReference>
<dbReference type="STRING" id="555088.DealDRAFT_1954"/>
<dbReference type="InterPro" id="IPR050847">
    <property type="entry name" value="SASP_DNA-binding"/>
</dbReference>
<evidence type="ECO:0000256" key="2">
    <source>
        <dbReference type="ARBA" id="ARBA00023125"/>
    </source>
</evidence>
<dbReference type="EMBL" id="ACJM01000009">
    <property type="protein sequence ID" value="EEG77201.1"/>
    <property type="molecule type" value="Genomic_DNA"/>
</dbReference>
<evidence type="ECO:0000313" key="4">
    <source>
        <dbReference type="Proteomes" id="UP000006443"/>
    </source>
</evidence>
<keyword evidence="4" id="KW-1185">Reference proteome</keyword>
<reference evidence="3 4" key="1">
    <citation type="submission" date="2009-02" db="EMBL/GenBank/DDBJ databases">
        <title>Sequencing of the draft genome and assembly of Dethiobacter alkaliphilus AHT 1.</title>
        <authorList>
            <consortium name="US DOE Joint Genome Institute (JGI-PGF)"/>
            <person name="Lucas S."/>
            <person name="Copeland A."/>
            <person name="Lapidus A."/>
            <person name="Glavina del Rio T."/>
            <person name="Dalin E."/>
            <person name="Tice H."/>
            <person name="Bruce D."/>
            <person name="Goodwin L."/>
            <person name="Pitluck S."/>
            <person name="Larimer F."/>
            <person name="Land M.L."/>
            <person name="Hauser L."/>
            <person name="Muyzer G."/>
        </authorList>
    </citation>
    <scope>NUCLEOTIDE SEQUENCE [LARGE SCALE GENOMIC DNA]</scope>
    <source>
        <strain evidence="3 4">AHT 1</strain>
    </source>
</reference>
<evidence type="ECO:0000313" key="3">
    <source>
        <dbReference type="EMBL" id="EEG77201.1"/>
    </source>
</evidence>
<comment type="caution">
    <text evidence="3">The sequence shown here is derived from an EMBL/GenBank/DDBJ whole genome shotgun (WGS) entry which is preliminary data.</text>
</comment>
<keyword evidence="2" id="KW-0238">DNA-binding</keyword>
<dbReference type="Proteomes" id="UP000006443">
    <property type="component" value="Unassembled WGS sequence"/>
</dbReference>
<dbReference type="Pfam" id="PF00269">
    <property type="entry name" value="SASP"/>
    <property type="match status" value="1"/>
</dbReference>
<dbReference type="PROSITE" id="PS00684">
    <property type="entry name" value="SASP_2"/>
    <property type="match status" value="1"/>
</dbReference>
<dbReference type="PANTHER" id="PTHR36107:SF1">
    <property type="entry name" value="SMALL, ACID-SOLUBLE SPORE PROTEIN A"/>
    <property type="match status" value="1"/>
</dbReference>
<evidence type="ECO:0000256" key="1">
    <source>
        <dbReference type="ARBA" id="ARBA00005442"/>
    </source>
</evidence>
<proteinExistence type="inferred from homology"/>
<dbReference type="AlphaFoldDB" id="C0GHJ5"/>
<name>C0GHJ5_DETAL</name>
<comment type="similarity">
    <text evidence="1">Belongs to the alpha/beta-type SASP family.</text>
</comment>